<dbReference type="Pfam" id="PF00096">
    <property type="entry name" value="zf-C2H2"/>
    <property type="match status" value="3"/>
</dbReference>
<gene>
    <name evidence="12" type="ORF">JAAARDRAFT_42006</name>
</gene>
<feature type="domain" description="C2H2-type" evidence="11">
    <location>
        <begin position="202"/>
        <end position="231"/>
    </location>
</feature>
<dbReference type="PANTHER" id="PTHR46179">
    <property type="entry name" value="ZINC FINGER PROTEIN"/>
    <property type="match status" value="1"/>
</dbReference>
<feature type="domain" description="C2H2-type" evidence="11">
    <location>
        <begin position="109"/>
        <end position="136"/>
    </location>
</feature>
<evidence type="ECO:0000256" key="3">
    <source>
        <dbReference type="ARBA" id="ARBA00022737"/>
    </source>
</evidence>
<keyword evidence="6" id="KW-0805">Transcription regulation</keyword>
<evidence type="ECO:0000256" key="5">
    <source>
        <dbReference type="ARBA" id="ARBA00022833"/>
    </source>
</evidence>
<evidence type="ECO:0000256" key="2">
    <source>
        <dbReference type="ARBA" id="ARBA00022723"/>
    </source>
</evidence>
<dbReference type="InParanoid" id="A0A067P6M5"/>
<name>A0A067P6M5_9AGAM</name>
<feature type="compositionally biased region" description="Acidic residues" evidence="10">
    <location>
        <begin position="303"/>
        <end position="317"/>
    </location>
</feature>
<evidence type="ECO:0000313" key="13">
    <source>
        <dbReference type="Proteomes" id="UP000027265"/>
    </source>
</evidence>
<proteinExistence type="predicted"/>
<dbReference type="Proteomes" id="UP000027265">
    <property type="component" value="Unassembled WGS sequence"/>
</dbReference>
<dbReference type="PROSITE" id="PS00028">
    <property type="entry name" value="ZINC_FINGER_C2H2_1"/>
    <property type="match status" value="7"/>
</dbReference>
<feature type="domain" description="C2H2-type" evidence="11">
    <location>
        <begin position="334"/>
        <end position="364"/>
    </location>
</feature>
<keyword evidence="5" id="KW-0862">Zinc</keyword>
<dbReference type="Gene3D" id="3.30.160.60">
    <property type="entry name" value="Classic Zinc Finger"/>
    <property type="match status" value="6"/>
</dbReference>
<evidence type="ECO:0000259" key="11">
    <source>
        <dbReference type="PROSITE" id="PS50157"/>
    </source>
</evidence>
<dbReference type="FunCoup" id="A0A067P6M5">
    <property type="interactions" value="167"/>
</dbReference>
<dbReference type="GO" id="GO:0008270">
    <property type="term" value="F:zinc ion binding"/>
    <property type="evidence" value="ECO:0007669"/>
    <property type="project" value="UniProtKB-KW"/>
</dbReference>
<feature type="domain" description="C2H2-type" evidence="11">
    <location>
        <begin position="169"/>
        <end position="199"/>
    </location>
</feature>
<evidence type="ECO:0000256" key="8">
    <source>
        <dbReference type="ARBA" id="ARBA00023242"/>
    </source>
</evidence>
<evidence type="ECO:0000256" key="10">
    <source>
        <dbReference type="SAM" id="MobiDB-lite"/>
    </source>
</evidence>
<evidence type="ECO:0000256" key="1">
    <source>
        <dbReference type="ARBA" id="ARBA00004123"/>
    </source>
</evidence>
<accession>A0A067P6M5</accession>
<dbReference type="SMART" id="SM00355">
    <property type="entry name" value="ZnF_C2H2"/>
    <property type="match status" value="10"/>
</dbReference>
<protein>
    <recommendedName>
        <fullName evidence="11">C2H2-type domain-containing protein</fullName>
    </recommendedName>
</protein>
<feature type="domain" description="C2H2-type" evidence="11">
    <location>
        <begin position="79"/>
        <end position="108"/>
    </location>
</feature>
<evidence type="ECO:0000256" key="6">
    <source>
        <dbReference type="ARBA" id="ARBA00023015"/>
    </source>
</evidence>
<dbReference type="SUPFAM" id="SSF57667">
    <property type="entry name" value="beta-beta-alpha zinc fingers"/>
    <property type="match status" value="4"/>
</dbReference>
<evidence type="ECO:0000256" key="4">
    <source>
        <dbReference type="ARBA" id="ARBA00022771"/>
    </source>
</evidence>
<dbReference type="GO" id="GO:0005634">
    <property type="term" value="C:nucleus"/>
    <property type="evidence" value="ECO:0007669"/>
    <property type="project" value="UniProtKB-SubCell"/>
</dbReference>
<reference evidence="13" key="1">
    <citation type="journal article" date="2014" name="Proc. Natl. Acad. Sci. U.S.A.">
        <title>Extensive sampling of basidiomycete genomes demonstrates inadequacy of the white-rot/brown-rot paradigm for wood decay fungi.</title>
        <authorList>
            <person name="Riley R."/>
            <person name="Salamov A.A."/>
            <person name="Brown D.W."/>
            <person name="Nagy L.G."/>
            <person name="Floudas D."/>
            <person name="Held B.W."/>
            <person name="Levasseur A."/>
            <person name="Lombard V."/>
            <person name="Morin E."/>
            <person name="Otillar R."/>
            <person name="Lindquist E.A."/>
            <person name="Sun H."/>
            <person name="LaButti K.M."/>
            <person name="Schmutz J."/>
            <person name="Jabbour D."/>
            <person name="Luo H."/>
            <person name="Baker S.E."/>
            <person name="Pisabarro A.G."/>
            <person name="Walton J.D."/>
            <person name="Blanchette R.A."/>
            <person name="Henrissat B."/>
            <person name="Martin F."/>
            <person name="Cullen D."/>
            <person name="Hibbett D.S."/>
            <person name="Grigoriev I.V."/>
        </authorList>
    </citation>
    <scope>NUCLEOTIDE SEQUENCE [LARGE SCALE GENOMIC DNA]</scope>
    <source>
        <strain evidence="13">MUCL 33604</strain>
    </source>
</reference>
<dbReference type="FunFam" id="3.30.160.60:FF:000358">
    <property type="entry name" value="zinc finger protein 24"/>
    <property type="match status" value="1"/>
</dbReference>
<keyword evidence="7" id="KW-0804">Transcription</keyword>
<dbReference type="PANTHER" id="PTHR46179:SF13">
    <property type="entry name" value="C2H2-TYPE DOMAIN-CONTAINING PROTEIN"/>
    <property type="match status" value="1"/>
</dbReference>
<keyword evidence="2" id="KW-0479">Metal-binding</keyword>
<dbReference type="InterPro" id="IPR051061">
    <property type="entry name" value="Zinc_finger_trans_reg"/>
</dbReference>
<keyword evidence="13" id="KW-1185">Reference proteome</keyword>
<dbReference type="GO" id="GO:0006357">
    <property type="term" value="P:regulation of transcription by RNA polymerase II"/>
    <property type="evidence" value="ECO:0007669"/>
    <property type="project" value="TreeGrafter"/>
</dbReference>
<dbReference type="PROSITE" id="PS50157">
    <property type="entry name" value="ZINC_FINGER_C2H2_2"/>
    <property type="match status" value="6"/>
</dbReference>
<keyword evidence="3" id="KW-0677">Repeat</keyword>
<dbReference type="HOGENOM" id="CLU_002678_91_2_1"/>
<organism evidence="12 13">
    <name type="scientific">Jaapia argillacea MUCL 33604</name>
    <dbReference type="NCBI Taxonomy" id="933084"/>
    <lineage>
        <taxon>Eukaryota</taxon>
        <taxon>Fungi</taxon>
        <taxon>Dikarya</taxon>
        <taxon>Basidiomycota</taxon>
        <taxon>Agaricomycotina</taxon>
        <taxon>Agaricomycetes</taxon>
        <taxon>Agaricomycetidae</taxon>
        <taxon>Jaapiales</taxon>
        <taxon>Jaapiaceae</taxon>
        <taxon>Jaapia</taxon>
    </lineage>
</organism>
<dbReference type="FunFam" id="3.30.160.60:FF:001102">
    <property type="entry name" value="Transcription factor IIIA"/>
    <property type="match status" value="1"/>
</dbReference>
<feature type="region of interest" description="Disordered" evidence="10">
    <location>
        <begin position="31"/>
        <end position="61"/>
    </location>
</feature>
<dbReference type="STRING" id="933084.A0A067P6M5"/>
<dbReference type="OrthoDB" id="427030at2759"/>
<dbReference type="InterPro" id="IPR036236">
    <property type="entry name" value="Znf_C2H2_sf"/>
</dbReference>
<feature type="region of interest" description="Disordered" evidence="10">
    <location>
        <begin position="302"/>
        <end position="329"/>
    </location>
</feature>
<comment type="subcellular location">
    <subcellularLocation>
        <location evidence="1">Nucleus</location>
    </subcellularLocation>
</comment>
<keyword evidence="8" id="KW-0539">Nucleus</keyword>
<feature type="region of interest" description="Disordered" evidence="10">
    <location>
        <begin position="387"/>
        <end position="408"/>
    </location>
</feature>
<feature type="domain" description="C2H2-type" evidence="11">
    <location>
        <begin position="139"/>
        <end position="168"/>
    </location>
</feature>
<dbReference type="EMBL" id="KL197759">
    <property type="protein sequence ID" value="KDQ50548.1"/>
    <property type="molecule type" value="Genomic_DNA"/>
</dbReference>
<dbReference type="AlphaFoldDB" id="A0A067P6M5"/>
<dbReference type="InterPro" id="IPR013087">
    <property type="entry name" value="Znf_C2H2_type"/>
</dbReference>
<sequence length="501" mass="55988">MADAPVVLTRTTTVLGKRKASPLVLHLASSSSYAPTDSEIESDDPRDAHVPPTAAPSRAASKPLIIVNGALVKDTKRRYQCSSEGCEKAYTKPSRLEEHERSHTGERPFVCSTCDKSYLRETHLQAHTRSHLPETDRPFACEEPGCEKRFWTTQHLRVHGDVHKGTKPFKCSEVGCEAAFAKHHQLRSHVCATHAPPGTKSYICSHTGCTKSFPTNSKLRAHLKVHDDKRYTCVHPSCIPSSASSSTNPPTPTYYPTWTSLQHHIRTSHPPTCPHDSCNGRTFSTHSGLKGHLKIHEQREAEMVLDDEVEEEGEDDEERPKKKRRRGGELGRDWRCEVEGCGKDFKSKQALTTHTNVTHLGRRDHCCPHTSCDATFGYKHLLQRHLAKKHAASPSQSSSDGDDEDREDEQGMMDIDTITGKSYLTHHSLAKSNTLQCPFPHLPEAFSYSLGDTGIGGNCEYVFTRGYDLRRHLRGSHGVELEKDVVDDWVAGEKSRKRKGL</sequence>
<evidence type="ECO:0000313" key="12">
    <source>
        <dbReference type="EMBL" id="KDQ50548.1"/>
    </source>
</evidence>
<evidence type="ECO:0000256" key="9">
    <source>
        <dbReference type="PROSITE-ProRule" id="PRU00042"/>
    </source>
</evidence>
<keyword evidence="4 9" id="KW-0863">Zinc-finger</keyword>
<evidence type="ECO:0000256" key="7">
    <source>
        <dbReference type="ARBA" id="ARBA00023163"/>
    </source>
</evidence>